<gene>
    <name evidence="3" type="ORF">MELLADRAFT_117982</name>
</gene>
<dbReference type="HOGENOM" id="CLU_375102_0_0_1"/>
<dbReference type="KEGG" id="mlr:MELLADRAFT_117982"/>
<evidence type="ECO:0000256" key="1">
    <source>
        <dbReference type="SAM" id="MobiDB-lite"/>
    </source>
</evidence>
<dbReference type="EMBL" id="GL883144">
    <property type="protein sequence ID" value="EGG00752.1"/>
    <property type="molecule type" value="Genomic_DNA"/>
</dbReference>
<dbReference type="InParanoid" id="F4S3R4"/>
<dbReference type="SMART" id="SM00325">
    <property type="entry name" value="RhoGEF"/>
    <property type="match status" value="1"/>
</dbReference>
<dbReference type="Pfam" id="PF00621">
    <property type="entry name" value="RhoGEF"/>
    <property type="match status" value="1"/>
</dbReference>
<evidence type="ECO:0000313" key="3">
    <source>
        <dbReference type="EMBL" id="EGG00752.1"/>
    </source>
</evidence>
<feature type="compositionally biased region" description="Polar residues" evidence="1">
    <location>
        <begin position="107"/>
        <end position="129"/>
    </location>
</feature>
<accession>F4S3R4</accession>
<protein>
    <recommendedName>
        <fullName evidence="2">DH domain-containing protein</fullName>
    </recommendedName>
</protein>
<feature type="compositionally biased region" description="Basic and acidic residues" evidence="1">
    <location>
        <begin position="130"/>
        <end position="151"/>
    </location>
</feature>
<dbReference type="GeneID" id="18926128"/>
<dbReference type="SUPFAM" id="SSF48065">
    <property type="entry name" value="DBL homology domain (DH-domain)"/>
    <property type="match status" value="1"/>
</dbReference>
<feature type="region of interest" description="Disordered" evidence="1">
    <location>
        <begin position="449"/>
        <end position="503"/>
    </location>
</feature>
<dbReference type="CDD" id="cd00160">
    <property type="entry name" value="RhoGEF"/>
    <property type="match status" value="1"/>
</dbReference>
<dbReference type="GO" id="GO:0005085">
    <property type="term" value="F:guanyl-nucleotide exchange factor activity"/>
    <property type="evidence" value="ECO:0007669"/>
    <property type="project" value="InterPro"/>
</dbReference>
<dbReference type="VEuPathDB" id="FungiDB:MELLADRAFT_117982"/>
<name>F4S3R4_MELLP</name>
<dbReference type="PANTHER" id="PTHR12673:SF159">
    <property type="entry name" value="LD03170P"/>
    <property type="match status" value="1"/>
</dbReference>
<dbReference type="InterPro" id="IPR051092">
    <property type="entry name" value="FYVE_RhoGEF_PH"/>
</dbReference>
<keyword evidence="4" id="KW-1185">Reference proteome</keyword>
<dbReference type="InterPro" id="IPR000219">
    <property type="entry name" value="DH_dom"/>
</dbReference>
<feature type="domain" description="DH" evidence="2">
    <location>
        <begin position="199"/>
        <end position="395"/>
    </location>
</feature>
<evidence type="ECO:0000259" key="2">
    <source>
        <dbReference type="PROSITE" id="PS50010"/>
    </source>
</evidence>
<feature type="region of interest" description="Disordered" evidence="1">
    <location>
        <begin position="50"/>
        <end position="178"/>
    </location>
</feature>
<dbReference type="PANTHER" id="PTHR12673">
    <property type="entry name" value="FACIOGENITAL DYSPLASIA PROTEIN"/>
    <property type="match status" value="1"/>
</dbReference>
<dbReference type="OrthoDB" id="1716625at2759"/>
<reference evidence="4" key="1">
    <citation type="journal article" date="2011" name="Proc. Natl. Acad. Sci. U.S.A.">
        <title>Obligate biotrophy features unraveled by the genomic analysis of rust fungi.</title>
        <authorList>
            <person name="Duplessis S."/>
            <person name="Cuomo C.A."/>
            <person name="Lin Y.-C."/>
            <person name="Aerts A."/>
            <person name="Tisserant E."/>
            <person name="Veneault-Fourrey C."/>
            <person name="Joly D.L."/>
            <person name="Hacquard S."/>
            <person name="Amselem J."/>
            <person name="Cantarel B.L."/>
            <person name="Chiu R."/>
            <person name="Coutinho P.M."/>
            <person name="Feau N."/>
            <person name="Field M."/>
            <person name="Frey P."/>
            <person name="Gelhaye E."/>
            <person name="Goldberg J."/>
            <person name="Grabherr M.G."/>
            <person name="Kodira C.D."/>
            <person name="Kohler A."/>
            <person name="Kuees U."/>
            <person name="Lindquist E.A."/>
            <person name="Lucas S.M."/>
            <person name="Mago R."/>
            <person name="Mauceli E."/>
            <person name="Morin E."/>
            <person name="Murat C."/>
            <person name="Pangilinan J.L."/>
            <person name="Park R."/>
            <person name="Pearson M."/>
            <person name="Quesneville H."/>
            <person name="Rouhier N."/>
            <person name="Sakthikumar S."/>
            <person name="Salamov A.A."/>
            <person name="Schmutz J."/>
            <person name="Selles B."/>
            <person name="Shapiro H."/>
            <person name="Tanguay P."/>
            <person name="Tuskan G.A."/>
            <person name="Henrissat B."/>
            <person name="Van de Peer Y."/>
            <person name="Rouze P."/>
            <person name="Ellis J.G."/>
            <person name="Dodds P.N."/>
            <person name="Schein J.E."/>
            <person name="Zhong S."/>
            <person name="Hamelin R.C."/>
            <person name="Grigoriev I.V."/>
            <person name="Szabo L.J."/>
            <person name="Martin F."/>
        </authorList>
    </citation>
    <scope>NUCLEOTIDE SEQUENCE [LARGE SCALE GENOMIC DNA]</scope>
    <source>
        <strain evidence="4">98AG31 / pathotype 3-4-7</strain>
    </source>
</reference>
<feature type="compositionally biased region" description="Low complexity" evidence="1">
    <location>
        <begin position="53"/>
        <end position="67"/>
    </location>
</feature>
<dbReference type="AlphaFoldDB" id="F4S3R4"/>
<organism evidence="4">
    <name type="scientific">Melampsora larici-populina (strain 98AG31 / pathotype 3-4-7)</name>
    <name type="common">Poplar leaf rust fungus</name>
    <dbReference type="NCBI Taxonomy" id="747676"/>
    <lineage>
        <taxon>Eukaryota</taxon>
        <taxon>Fungi</taxon>
        <taxon>Dikarya</taxon>
        <taxon>Basidiomycota</taxon>
        <taxon>Pucciniomycotina</taxon>
        <taxon>Pucciniomycetes</taxon>
        <taxon>Pucciniales</taxon>
        <taxon>Melampsoraceae</taxon>
        <taxon>Melampsora</taxon>
    </lineage>
</organism>
<dbReference type="GO" id="GO:0005737">
    <property type="term" value="C:cytoplasm"/>
    <property type="evidence" value="ECO:0007669"/>
    <property type="project" value="TreeGrafter"/>
</dbReference>
<proteinExistence type="predicted"/>
<dbReference type="PROSITE" id="PS50010">
    <property type="entry name" value="DH_2"/>
    <property type="match status" value="1"/>
</dbReference>
<sequence length="740" mass="82760">MASGHLSLIAEIDLPNENRNPFRAWRGRSLSLLEQIDNPRPMTSMSCMPLGTHSSIRSSVSSPHPGSELGTSDTDITIQPGGEQTIRVETPTLRSSNHNASNNSKSTRSSFQKLVQLFSPTSTGPNKTSPDSDRGKPRKSMSVDRNDRRITEPPAPDLKPRVMGNSANPHRAAATSWRSTVSERDYRRVLNDHGPDEIRRQQIIWELITTEIDFVQDLRKVLKLFASPLRQVSNGAWISGVPKSVGELFDALSTILELHEEIDLALEGLLQVTPSPPILQVAPTLLPLIPHLRIYERYLVKFESVTKLLEKYLLTTPDQDSPFFGEFLRIQSLKLDESDKLSLLSFLLKPVQRLMKYPLFFRDLSQRTSVVHPDHFATSELSKIIEKTIRQVEQSKVREDEQLALKMIEVNLRGLPPGFVLAAQGRSLLREGALARLSPLVTAVAIGRPTRRSRTSSEVPKISPATRPLSQTSDFSEKSRSTRSMRSGCSASTSYNTPSEHEDVRDITVNDTSEIGFHPITHCNPSPRPHRALRSRASEGASLSASFKKIAISSPYMFVMNDLVIFAEPLRRLRKAPLYRILDCIGLSRVLRVIDLSKDASMRLGEDFTHPAHLELHLEPIQLSKDALNPKKQGSGPKSTTIVQITLPDPSLISEWFHVLESSVYSSPVISQTITDRTLIEKGQKRKTLNRDTRVQSRSLFNLSAEWNKKNRSGRHASHQGITPPVPPLPSVHFHPNVST</sequence>
<dbReference type="eggNOG" id="KOG3522">
    <property type="taxonomic scope" value="Eukaryota"/>
</dbReference>
<evidence type="ECO:0000313" key="4">
    <source>
        <dbReference type="Proteomes" id="UP000001072"/>
    </source>
</evidence>
<dbReference type="Gene3D" id="1.20.900.10">
    <property type="entry name" value="Dbl homology (DH) domain"/>
    <property type="match status" value="1"/>
</dbReference>
<feature type="compositionally biased region" description="Low complexity" evidence="1">
    <location>
        <begin position="95"/>
        <end position="106"/>
    </location>
</feature>
<dbReference type="RefSeq" id="XP_007416023.1">
    <property type="nucleotide sequence ID" value="XM_007415961.1"/>
</dbReference>
<dbReference type="Proteomes" id="UP000001072">
    <property type="component" value="Unassembled WGS sequence"/>
</dbReference>
<feature type="compositionally biased region" description="Polar residues" evidence="1">
    <location>
        <begin position="482"/>
        <end position="498"/>
    </location>
</feature>
<feature type="region of interest" description="Disordered" evidence="1">
    <location>
        <begin position="706"/>
        <end position="740"/>
    </location>
</feature>
<dbReference type="InterPro" id="IPR035899">
    <property type="entry name" value="DBL_dom_sf"/>
</dbReference>